<dbReference type="GO" id="GO:0016020">
    <property type="term" value="C:membrane"/>
    <property type="evidence" value="ECO:0007669"/>
    <property type="project" value="UniProtKB-SubCell"/>
</dbReference>
<feature type="region of interest" description="Disordered" evidence="19">
    <location>
        <begin position="855"/>
        <end position="880"/>
    </location>
</feature>
<comment type="catalytic activity">
    <reaction evidence="16 17">
        <text>L-seryl-[protein] + ATP = O-phospho-L-seryl-[protein] + ADP + H(+)</text>
        <dbReference type="Rhea" id="RHEA:17989"/>
        <dbReference type="Rhea" id="RHEA-COMP:9863"/>
        <dbReference type="Rhea" id="RHEA-COMP:11604"/>
        <dbReference type="ChEBI" id="CHEBI:15378"/>
        <dbReference type="ChEBI" id="CHEBI:29999"/>
        <dbReference type="ChEBI" id="CHEBI:30616"/>
        <dbReference type="ChEBI" id="CHEBI:83421"/>
        <dbReference type="ChEBI" id="CHEBI:456216"/>
        <dbReference type="EC" id="2.7.11.1"/>
    </reaction>
</comment>
<dbReference type="SMART" id="SM00220">
    <property type="entry name" value="S_TKc"/>
    <property type="match status" value="1"/>
</dbReference>
<dbReference type="InterPro" id="IPR036426">
    <property type="entry name" value="Bulb-type_lectin_dom_sf"/>
</dbReference>
<keyword evidence="8 17" id="KW-0418">Kinase</keyword>
<keyword evidence="10 20" id="KW-1133">Transmembrane helix</keyword>
<dbReference type="Gene3D" id="2.90.10.10">
    <property type="entry name" value="Bulb-type lectin domain"/>
    <property type="match status" value="1"/>
</dbReference>
<evidence type="ECO:0000256" key="3">
    <source>
        <dbReference type="ARBA" id="ARBA00022536"/>
    </source>
</evidence>
<dbReference type="Pfam" id="PF00954">
    <property type="entry name" value="S_locus_glycop"/>
    <property type="match status" value="1"/>
</dbReference>
<feature type="domain" description="Apple" evidence="24">
    <location>
        <begin position="365"/>
        <end position="453"/>
    </location>
</feature>
<comment type="caution">
    <text evidence="25">The sequence shown here is derived from an EMBL/GenBank/DDBJ whole genome shotgun (WGS) entry which is preliminary data.</text>
</comment>
<organism evidence="25 26">
    <name type="scientific">Sorghum bicolor</name>
    <name type="common">Sorghum</name>
    <name type="synonym">Sorghum vulgare</name>
    <dbReference type="NCBI Taxonomy" id="4558"/>
    <lineage>
        <taxon>Eukaryota</taxon>
        <taxon>Viridiplantae</taxon>
        <taxon>Streptophyta</taxon>
        <taxon>Embryophyta</taxon>
        <taxon>Tracheophyta</taxon>
        <taxon>Spermatophyta</taxon>
        <taxon>Magnoliopsida</taxon>
        <taxon>Liliopsida</taxon>
        <taxon>Poales</taxon>
        <taxon>Poaceae</taxon>
        <taxon>PACMAD clade</taxon>
        <taxon>Panicoideae</taxon>
        <taxon>Andropogonodae</taxon>
        <taxon>Andropogoneae</taxon>
        <taxon>Sorghinae</taxon>
        <taxon>Sorghum</taxon>
    </lineage>
</organism>
<dbReference type="InterPro" id="IPR024171">
    <property type="entry name" value="SRK-like_kinase"/>
</dbReference>
<keyword evidence="6 21" id="KW-0732">Signal</keyword>
<evidence type="ECO:0000259" key="22">
    <source>
        <dbReference type="PROSITE" id="PS50011"/>
    </source>
</evidence>
<dbReference type="AlphaFoldDB" id="A0A921RB43"/>
<dbReference type="PIRSF" id="PIRSF000641">
    <property type="entry name" value="SRK"/>
    <property type="match status" value="1"/>
</dbReference>
<evidence type="ECO:0000256" key="16">
    <source>
        <dbReference type="ARBA" id="ARBA00048679"/>
    </source>
</evidence>
<dbReference type="PANTHER" id="PTHR47974">
    <property type="entry name" value="OS07G0415500 PROTEIN"/>
    <property type="match status" value="1"/>
</dbReference>
<gene>
    <name evidence="25" type="ORF">BDA96_03G068400</name>
</gene>
<dbReference type="Pfam" id="PF08276">
    <property type="entry name" value="PAN_2"/>
    <property type="match status" value="1"/>
</dbReference>
<evidence type="ECO:0000313" key="25">
    <source>
        <dbReference type="EMBL" id="KAG0536494.1"/>
    </source>
</evidence>
<dbReference type="InterPro" id="IPR003609">
    <property type="entry name" value="Pan_app"/>
</dbReference>
<dbReference type="SUPFAM" id="SSF51110">
    <property type="entry name" value="alpha-D-mannose-specific plant lectins"/>
    <property type="match status" value="1"/>
</dbReference>
<dbReference type="PROSITE" id="PS00108">
    <property type="entry name" value="PROTEIN_KINASE_ST"/>
    <property type="match status" value="1"/>
</dbReference>
<dbReference type="Pfam" id="PF01453">
    <property type="entry name" value="B_lectin"/>
    <property type="match status" value="1"/>
</dbReference>
<keyword evidence="9 17" id="KW-0067">ATP-binding</keyword>
<evidence type="ECO:0000256" key="21">
    <source>
        <dbReference type="SAM" id="SignalP"/>
    </source>
</evidence>
<sequence length="880" mass="92920">MSVALPTTLVVLGLLSACRSAATTDTLSPGQVLAGDATLVSNNTKFTLGFFKAPDGAAAGSPDRWYLGIWFTAVPDRTTVWVANGANPVIDADAGSPELTVSGEGDLAVVNQATKSVTWSAHNNTTAAANTSTTTAIAVLLDSGNLVLLDVSNSSAAAPRRTLWQSFDHPTDTLLPSAKLGLNKATGVTTRLVSRRSSATPSPGRYCFEVDPGAPQLVLKLCGDSSSSVSVAYWATGAWNGRYFSNIPELAGDVPNFSLAFVDDATEEYLQYNVTTEATVTRNFVDVTGQNKHQLWLGASKGWLTLYAGPKAPCDVYAACGPFTVCSYTAVELCSCMKGFSMSSPVDWEQGDRTGGCARDAPLNCSAGSSNGSRAPSSTDGFFSMPGIRLPDNGRALQNVRSSAECSTACLNNCSCTAYSYGGNQGCQVWQDGLLEAKQPQSNGGGDSVSDVGTLYLRLSAREFQTSGGGGTNRGVIIGAVTGACTAALILLVLAIALIIRRRKNTKQNDRGGVAAGGGLTAFSYRELRSATKNFSEKLGQGGFGSVFKGQLRDSTAVAVKRLDGSFQGEKQFRAEVSSIGVIQHVNLVRLVGFCCEGESRFLVYEHMPNRSLDIHLFQRSGGGGGGGVFLDWSTRYQIAVGVARGLSYLHDGCRDRIIHCDVKPENILLGASMLPKIADFGMAKFVGRDFSRVLTTIRGTKGYLAPEWISGTAVTPKVDVYSYGMVLLEIVSGRRNSAAGEEDYRTAGGSENGGDDAGEEEEEVAFFPMKAARELVKGPGVVSVGNLLDDKLCGDADLVEVERACKVACWCIQDDEADRPTMAEVVQVLEGVLDCDMPPLPRLLATIFGRPHSSTEQQTTSVSDTSTLAPFTSGSGSLN</sequence>
<accession>A0A921RB43</accession>
<keyword evidence="3" id="KW-0245">EGF-like domain</keyword>
<dbReference type="PROSITE" id="PS50927">
    <property type="entry name" value="BULB_LECTIN"/>
    <property type="match status" value="1"/>
</dbReference>
<dbReference type="GO" id="GO:0048544">
    <property type="term" value="P:recognition of pollen"/>
    <property type="evidence" value="ECO:0007669"/>
    <property type="project" value="InterPro"/>
</dbReference>
<evidence type="ECO:0000256" key="18">
    <source>
        <dbReference type="PROSITE-ProRule" id="PRU10141"/>
    </source>
</evidence>
<dbReference type="SMART" id="SM00473">
    <property type="entry name" value="PAN_AP"/>
    <property type="match status" value="1"/>
</dbReference>
<dbReference type="Gene3D" id="3.30.200.20">
    <property type="entry name" value="Phosphorylase Kinase, domain 1"/>
    <property type="match status" value="1"/>
</dbReference>
<comment type="subcellular location">
    <subcellularLocation>
        <location evidence="1">Membrane</location>
        <topology evidence="1">Single-pass type I membrane protein</topology>
    </subcellularLocation>
</comment>
<dbReference type="EC" id="2.7.11.1" evidence="17"/>
<feature type="domain" description="Protein kinase" evidence="22">
    <location>
        <begin position="533"/>
        <end position="834"/>
    </location>
</feature>
<dbReference type="GO" id="GO:0005524">
    <property type="term" value="F:ATP binding"/>
    <property type="evidence" value="ECO:0007669"/>
    <property type="project" value="UniProtKB-UniRule"/>
</dbReference>
<dbReference type="CDD" id="cd14066">
    <property type="entry name" value="STKc_IRAK"/>
    <property type="match status" value="1"/>
</dbReference>
<dbReference type="InterPro" id="IPR001480">
    <property type="entry name" value="Bulb-type_lectin_dom"/>
</dbReference>
<evidence type="ECO:0000256" key="6">
    <source>
        <dbReference type="ARBA" id="ARBA00022729"/>
    </source>
</evidence>
<dbReference type="PANTHER" id="PTHR47974:SF19">
    <property type="entry name" value="RECEPTOR-LIKE SERINE_THREONINE-PROTEIN KINASE"/>
    <property type="match status" value="1"/>
</dbReference>
<proteinExistence type="inferred from homology"/>
<evidence type="ECO:0000256" key="5">
    <source>
        <dbReference type="ARBA" id="ARBA00022692"/>
    </source>
</evidence>
<dbReference type="SMART" id="SM00108">
    <property type="entry name" value="B_lectin"/>
    <property type="match status" value="1"/>
</dbReference>
<keyword evidence="14" id="KW-0325">Glycoprotein</keyword>
<evidence type="ECO:0000256" key="20">
    <source>
        <dbReference type="SAM" id="Phobius"/>
    </source>
</evidence>
<dbReference type="Gene3D" id="1.10.510.10">
    <property type="entry name" value="Transferase(Phosphotransferase) domain 1"/>
    <property type="match status" value="1"/>
</dbReference>
<dbReference type="FunFam" id="1.10.510.10:FF:000227">
    <property type="entry name" value="Serine/threonine-protein kinase"/>
    <property type="match status" value="1"/>
</dbReference>
<name>A0A921RB43_SORBI</name>
<dbReference type="FunFam" id="3.30.200.20:FF:000250">
    <property type="entry name" value="Serine/threonine-protein kinase"/>
    <property type="match status" value="1"/>
</dbReference>
<dbReference type="SUPFAM" id="SSF56112">
    <property type="entry name" value="Protein kinase-like (PK-like)"/>
    <property type="match status" value="1"/>
</dbReference>
<dbReference type="CDD" id="cd01098">
    <property type="entry name" value="PAN_AP_plant"/>
    <property type="match status" value="1"/>
</dbReference>
<dbReference type="PROSITE" id="PS50011">
    <property type="entry name" value="PROTEIN_KINASE_DOM"/>
    <property type="match status" value="1"/>
</dbReference>
<dbReference type="Pfam" id="PF00069">
    <property type="entry name" value="Pkinase"/>
    <property type="match status" value="1"/>
</dbReference>
<evidence type="ECO:0000256" key="11">
    <source>
        <dbReference type="ARBA" id="ARBA00023136"/>
    </source>
</evidence>
<evidence type="ECO:0000256" key="12">
    <source>
        <dbReference type="ARBA" id="ARBA00023157"/>
    </source>
</evidence>
<evidence type="ECO:0000256" key="7">
    <source>
        <dbReference type="ARBA" id="ARBA00022741"/>
    </source>
</evidence>
<keyword evidence="11 20" id="KW-0472">Membrane</keyword>
<dbReference type="EMBL" id="CM027682">
    <property type="protein sequence ID" value="KAG0536494.1"/>
    <property type="molecule type" value="Genomic_DNA"/>
</dbReference>
<evidence type="ECO:0000256" key="19">
    <source>
        <dbReference type="SAM" id="MobiDB-lite"/>
    </source>
</evidence>
<feature type="transmembrane region" description="Helical" evidence="20">
    <location>
        <begin position="476"/>
        <end position="500"/>
    </location>
</feature>
<reference evidence="25" key="1">
    <citation type="journal article" date="2019" name="BMC Genomics">
        <title>A new reference genome for Sorghum bicolor reveals high levels of sequence similarity between sweet and grain genotypes: implications for the genetics of sugar metabolism.</title>
        <authorList>
            <person name="Cooper E.A."/>
            <person name="Brenton Z.W."/>
            <person name="Flinn B.S."/>
            <person name="Jenkins J."/>
            <person name="Shu S."/>
            <person name="Flowers D."/>
            <person name="Luo F."/>
            <person name="Wang Y."/>
            <person name="Xia P."/>
            <person name="Barry K."/>
            <person name="Daum C."/>
            <person name="Lipzen A."/>
            <person name="Yoshinaga Y."/>
            <person name="Schmutz J."/>
            <person name="Saski C."/>
            <person name="Vermerris W."/>
            <person name="Kresovich S."/>
        </authorList>
    </citation>
    <scope>NUCLEOTIDE SEQUENCE</scope>
</reference>
<keyword evidence="4 17" id="KW-0808">Transferase</keyword>
<dbReference type="InterPro" id="IPR017441">
    <property type="entry name" value="Protein_kinase_ATP_BS"/>
</dbReference>
<feature type="binding site" evidence="18">
    <location>
        <position position="561"/>
    </location>
    <ligand>
        <name>ATP</name>
        <dbReference type="ChEBI" id="CHEBI:30616"/>
    </ligand>
</feature>
<evidence type="ECO:0000256" key="17">
    <source>
        <dbReference type="PIRNR" id="PIRNR000641"/>
    </source>
</evidence>
<reference evidence="25" key="2">
    <citation type="submission" date="2020-10" db="EMBL/GenBank/DDBJ databases">
        <authorList>
            <person name="Cooper E.A."/>
            <person name="Brenton Z.W."/>
            <person name="Flinn B.S."/>
            <person name="Jenkins J."/>
            <person name="Shu S."/>
            <person name="Flowers D."/>
            <person name="Luo F."/>
            <person name="Wang Y."/>
            <person name="Xia P."/>
            <person name="Barry K."/>
            <person name="Daum C."/>
            <person name="Lipzen A."/>
            <person name="Yoshinaga Y."/>
            <person name="Schmutz J."/>
            <person name="Saski C."/>
            <person name="Vermerris W."/>
            <person name="Kresovich S."/>
        </authorList>
    </citation>
    <scope>NUCLEOTIDE SEQUENCE</scope>
</reference>
<keyword evidence="7 17" id="KW-0547">Nucleotide-binding</keyword>
<keyword evidence="13" id="KW-0675">Receptor</keyword>
<feature type="domain" description="Bulb-type lectin" evidence="23">
    <location>
        <begin position="24"/>
        <end position="161"/>
    </location>
</feature>
<evidence type="ECO:0000256" key="8">
    <source>
        <dbReference type="ARBA" id="ARBA00022777"/>
    </source>
</evidence>
<dbReference type="CDD" id="cd00028">
    <property type="entry name" value="B_lectin"/>
    <property type="match status" value="1"/>
</dbReference>
<evidence type="ECO:0000256" key="1">
    <source>
        <dbReference type="ARBA" id="ARBA00004479"/>
    </source>
</evidence>
<dbReference type="InterPro" id="IPR000719">
    <property type="entry name" value="Prot_kinase_dom"/>
</dbReference>
<feature type="signal peptide" evidence="21">
    <location>
        <begin position="1"/>
        <end position="23"/>
    </location>
</feature>
<dbReference type="PROSITE" id="PS50948">
    <property type="entry name" value="PAN"/>
    <property type="match status" value="1"/>
</dbReference>
<evidence type="ECO:0000256" key="14">
    <source>
        <dbReference type="ARBA" id="ARBA00023180"/>
    </source>
</evidence>
<evidence type="ECO:0000256" key="4">
    <source>
        <dbReference type="ARBA" id="ARBA00022679"/>
    </source>
</evidence>
<keyword evidence="2 17" id="KW-0723">Serine/threonine-protein kinase</keyword>
<evidence type="ECO:0000256" key="9">
    <source>
        <dbReference type="ARBA" id="ARBA00022840"/>
    </source>
</evidence>
<feature type="region of interest" description="Disordered" evidence="19">
    <location>
        <begin position="742"/>
        <end position="762"/>
    </location>
</feature>
<comment type="catalytic activity">
    <reaction evidence="15 17">
        <text>L-threonyl-[protein] + ATP = O-phospho-L-threonyl-[protein] + ADP + H(+)</text>
        <dbReference type="Rhea" id="RHEA:46608"/>
        <dbReference type="Rhea" id="RHEA-COMP:11060"/>
        <dbReference type="Rhea" id="RHEA-COMP:11605"/>
        <dbReference type="ChEBI" id="CHEBI:15378"/>
        <dbReference type="ChEBI" id="CHEBI:30013"/>
        <dbReference type="ChEBI" id="CHEBI:30616"/>
        <dbReference type="ChEBI" id="CHEBI:61977"/>
        <dbReference type="ChEBI" id="CHEBI:456216"/>
        <dbReference type="EC" id="2.7.11.1"/>
    </reaction>
</comment>
<protein>
    <recommendedName>
        <fullName evidence="17">Receptor-like serine/threonine-protein kinase</fullName>
        <ecNumber evidence="17">2.7.11.1</ecNumber>
    </recommendedName>
</protein>
<evidence type="ECO:0000256" key="2">
    <source>
        <dbReference type="ARBA" id="ARBA00022527"/>
    </source>
</evidence>
<dbReference type="PROSITE" id="PS00107">
    <property type="entry name" value="PROTEIN_KINASE_ATP"/>
    <property type="match status" value="1"/>
</dbReference>
<evidence type="ECO:0000256" key="13">
    <source>
        <dbReference type="ARBA" id="ARBA00023170"/>
    </source>
</evidence>
<dbReference type="GO" id="GO:0004674">
    <property type="term" value="F:protein serine/threonine kinase activity"/>
    <property type="evidence" value="ECO:0007669"/>
    <property type="project" value="UniProtKB-KW"/>
</dbReference>
<feature type="chain" id="PRO_5037321537" description="Receptor-like serine/threonine-protein kinase" evidence="21">
    <location>
        <begin position="24"/>
        <end position="880"/>
    </location>
</feature>
<evidence type="ECO:0000259" key="23">
    <source>
        <dbReference type="PROSITE" id="PS50927"/>
    </source>
</evidence>
<dbReference type="InterPro" id="IPR011009">
    <property type="entry name" value="Kinase-like_dom_sf"/>
</dbReference>
<dbReference type="InterPro" id="IPR008271">
    <property type="entry name" value="Ser/Thr_kinase_AS"/>
</dbReference>
<evidence type="ECO:0000313" key="26">
    <source>
        <dbReference type="Proteomes" id="UP000807115"/>
    </source>
</evidence>
<dbReference type="GO" id="GO:0051707">
    <property type="term" value="P:response to other organism"/>
    <property type="evidence" value="ECO:0007669"/>
    <property type="project" value="UniProtKB-ARBA"/>
</dbReference>
<keyword evidence="12" id="KW-1015">Disulfide bond</keyword>
<dbReference type="InterPro" id="IPR000858">
    <property type="entry name" value="S_locus_glycoprot_dom"/>
</dbReference>
<keyword evidence="5 20" id="KW-0812">Transmembrane</keyword>
<evidence type="ECO:0000259" key="24">
    <source>
        <dbReference type="PROSITE" id="PS50948"/>
    </source>
</evidence>
<evidence type="ECO:0000256" key="15">
    <source>
        <dbReference type="ARBA" id="ARBA00047899"/>
    </source>
</evidence>
<dbReference type="Proteomes" id="UP000807115">
    <property type="component" value="Chromosome 3"/>
</dbReference>
<evidence type="ECO:0000256" key="10">
    <source>
        <dbReference type="ARBA" id="ARBA00022989"/>
    </source>
</evidence>
<comment type="similarity">
    <text evidence="17">Belongs to the protein kinase superfamily. Ser/Thr protein kinase family.</text>
</comment>